<dbReference type="AlphaFoldDB" id="A0AAV4SSB8"/>
<proteinExistence type="predicted"/>
<protein>
    <submittedName>
        <fullName evidence="1">Uncharacterized protein</fullName>
    </submittedName>
</protein>
<name>A0AAV4SSB8_CAEEX</name>
<sequence length="66" mass="7148">MPLKASHGKKTIGNKNMIEVGATASNLLTLNAYYIRNEMEPHRFEAAIGDVLFPTPSYSGASIPVN</sequence>
<dbReference type="EMBL" id="BPLR01010020">
    <property type="protein sequence ID" value="GIY36194.1"/>
    <property type="molecule type" value="Genomic_DNA"/>
</dbReference>
<evidence type="ECO:0000313" key="1">
    <source>
        <dbReference type="EMBL" id="GIY36194.1"/>
    </source>
</evidence>
<dbReference type="Proteomes" id="UP001054945">
    <property type="component" value="Unassembled WGS sequence"/>
</dbReference>
<gene>
    <name evidence="1" type="ORF">CEXT_486461</name>
</gene>
<comment type="caution">
    <text evidence="1">The sequence shown here is derived from an EMBL/GenBank/DDBJ whole genome shotgun (WGS) entry which is preliminary data.</text>
</comment>
<reference evidence="1 2" key="1">
    <citation type="submission" date="2021-06" db="EMBL/GenBank/DDBJ databases">
        <title>Caerostris extrusa draft genome.</title>
        <authorList>
            <person name="Kono N."/>
            <person name="Arakawa K."/>
        </authorList>
    </citation>
    <scope>NUCLEOTIDE SEQUENCE [LARGE SCALE GENOMIC DNA]</scope>
</reference>
<organism evidence="1 2">
    <name type="scientific">Caerostris extrusa</name>
    <name type="common">Bark spider</name>
    <name type="synonym">Caerostris bankana</name>
    <dbReference type="NCBI Taxonomy" id="172846"/>
    <lineage>
        <taxon>Eukaryota</taxon>
        <taxon>Metazoa</taxon>
        <taxon>Ecdysozoa</taxon>
        <taxon>Arthropoda</taxon>
        <taxon>Chelicerata</taxon>
        <taxon>Arachnida</taxon>
        <taxon>Araneae</taxon>
        <taxon>Araneomorphae</taxon>
        <taxon>Entelegynae</taxon>
        <taxon>Araneoidea</taxon>
        <taxon>Araneidae</taxon>
        <taxon>Caerostris</taxon>
    </lineage>
</organism>
<keyword evidence="2" id="KW-1185">Reference proteome</keyword>
<evidence type="ECO:0000313" key="2">
    <source>
        <dbReference type="Proteomes" id="UP001054945"/>
    </source>
</evidence>
<accession>A0AAV4SSB8</accession>